<feature type="domain" description="Leucine-rich repeat-containing N-terminal plant-type" evidence="11">
    <location>
        <begin position="83"/>
        <end position="103"/>
    </location>
</feature>
<proteinExistence type="predicted"/>
<evidence type="ECO:0000256" key="7">
    <source>
        <dbReference type="ARBA" id="ARBA00023136"/>
    </source>
</evidence>
<keyword evidence="4 10" id="KW-0732">Signal</keyword>
<organism evidence="12 13">
    <name type="scientific">Durio zibethinus</name>
    <name type="common">Durian</name>
    <dbReference type="NCBI Taxonomy" id="66656"/>
    <lineage>
        <taxon>Eukaryota</taxon>
        <taxon>Viridiplantae</taxon>
        <taxon>Streptophyta</taxon>
        <taxon>Embryophyta</taxon>
        <taxon>Tracheophyta</taxon>
        <taxon>Spermatophyta</taxon>
        <taxon>Magnoliopsida</taxon>
        <taxon>eudicotyledons</taxon>
        <taxon>Gunneridae</taxon>
        <taxon>Pentapetalae</taxon>
        <taxon>rosids</taxon>
        <taxon>malvids</taxon>
        <taxon>Malvales</taxon>
        <taxon>Malvaceae</taxon>
        <taxon>Helicteroideae</taxon>
        <taxon>Durio</taxon>
    </lineage>
</organism>
<dbReference type="InterPro" id="IPR013210">
    <property type="entry name" value="LRR_N_plant-typ"/>
</dbReference>
<feature type="domain" description="Leucine-rich repeat-containing N-terminal plant-type" evidence="11">
    <location>
        <begin position="43"/>
        <end position="57"/>
    </location>
</feature>
<evidence type="ECO:0000256" key="3">
    <source>
        <dbReference type="ARBA" id="ARBA00022692"/>
    </source>
</evidence>
<dbReference type="PANTHER" id="PTHR48061">
    <property type="entry name" value="LEUCINE-RICH REPEAT RECEPTOR PROTEIN KINASE EMS1-LIKE-RELATED"/>
    <property type="match status" value="1"/>
</dbReference>
<dbReference type="AlphaFoldDB" id="A0A6P5WLV7"/>
<dbReference type="RefSeq" id="XP_022716772.1">
    <property type="nucleotide sequence ID" value="XM_022861037.1"/>
</dbReference>
<dbReference type="GeneID" id="111275610"/>
<name>A0A6P5WLV7_DURZI</name>
<keyword evidence="2" id="KW-0433">Leucine-rich repeat</keyword>
<comment type="subcellular location">
    <subcellularLocation>
        <location evidence="1">Membrane</location>
        <topology evidence="1">Single-pass type I membrane protein</topology>
    </subcellularLocation>
</comment>
<dbReference type="Gene3D" id="3.80.10.10">
    <property type="entry name" value="Ribonuclease Inhibitor"/>
    <property type="match status" value="1"/>
</dbReference>
<accession>A0A6P5WLV7</accession>
<dbReference type="InterPro" id="IPR046956">
    <property type="entry name" value="RLP23-like"/>
</dbReference>
<dbReference type="GO" id="GO:0016020">
    <property type="term" value="C:membrane"/>
    <property type="evidence" value="ECO:0007669"/>
    <property type="project" value="UniProtKB-SubCell"/>
</dbReference>
<evidence type="ECO:0000256" key="2">
    <source>
        <dbReference type="ARBA" id="ARBA00022614"/>
    </source>
</evidence>
<evidence type="ECO:0000313" key="12">
    <source>
        <dbReference type="Proteomes" id="UP000515121"/>
    </source>
</evidence>
<feature type="chain" id="PRO_5028379283" evidence="10">
    <location>
        <begin position="29"/>
        <end position="188"/>
    </location>
</feature>
<protein>
    <submittedName>
        <fullName evidence="13">Receptor like protein 30-like</fullName>
    </submittedName>
</protein>
<keyword evidence="7" id="KW-0472">Membrane</keyword>
<reference evidence="13" key="1">
    <citation type="submission" date="2025-08" db="UniProtKB">
        <authorList>
            <consortium name="RefSeq"/>
        </authorList>
    </citation>
    <scope>IDENTIFICATION</scope>
    <source>
        <tissue evidence="13">Fruit stalk</tissue>
    </source>
</reference>
<sequence>MEVFELRWFRIRYFLILLLLFQFDCSLSFSFNSSSTPPRHCPPDESFALLQFKNILSVDCSSCPDCYYLDSIGSIYNSNMSYPKTSSWKAGTNCCLWDGVMCDTETGYVIGLDLSCSCLRGIIPSNTSLVLLRHLRKLNLAFNNFSSSPIASVFGQFTTLTHLNVSNSNFSGIIPSAMFSHLHKLVSS</sequence>
<dbReference type="Proteomes" id="UP000515121">
    <property type="component" value="Unplaced"/>
</dbReference>
<dbReference type="OrthoDB" id="992853at2759"/>
<keyword evidence="9" id="KW-0325">Glycoprotein</keyword>
<keyword evidence="3" id="KW-0812">Transmembrane</keyword>
<dbReference type="Pfam" id="PF00560">
    <property type="entry name" value="LRR_1"/>
    <property type="match status" value="2"/>
</dbReference>
<evidence type="ECO:0000256" key="10">
    <source>
        <dbReference type="SAM" id="SignalP"/>
    </source>
</evidence>
<evidence type="ECO:0000256" key="1">
    <source>
        <dbReference type="ARBA" id="ARBA00004479"/>
    </source>
</evidence>
<dbReference type="InterPro" id="IPR032675">
    <property type="entry name" value="LRR_dom_sf"/>
</dbReference>
<evidence type="ECO:0000259" key="11">
    <source>
        <dbReference type="Pfam" id="PF08263"/>
    </source>
</evidence>
<dbReference type="PANTHER" id="PTHR48061:SF46">
    <property type="entry name" value="LEUCINE-RICH REPEAT-CONTAINING N-TERMINAL PLANT-TYPE DOMAIN-CONTAINING PROTEIN"/>
    <property type="match status" value="1"/>
</dbReference>
<evidence type="ECO:0000256" key="4">
    <source>
        <dbReference type="ARBA" id="ARBA00022729"/>
    </source>
</evidence>
<keyword evidence="8" id="KW-0675">Receptor</keyword>
<dbReference type="Pfam" id="PF08263">
    <property type="entry name" value="LRRNT_2"/>
    <property type="match status" value="2"/>
</dbReference>
<feature type="signal peptide" evidence="10">
    <location>
        <begin position="1"/>
        <end position="28"/>
    </location>
</feature>
<keyword evidence="5" id="KW-0677">Repeat</keyword>
<dbReference type="InterPro" id="IPR001611">
    <property type="entry name" value="Leu-rich_rpt"/>
</dbReference>
<evidence type="ECO:0000256" key="6">
    <source>
        <dbReference type="ARBA" id="ARBA00022989"/>
    </source>
</evidence>
<evidence type="ECO:0000256" key="8">
    <source>
        <dbReference type="ARBA" id="ARBA00023170"/>
    </source>
</evidence>
<dbReference type="KEGG" id="dzi:111275610"/>
<evidence type="ECO:0000256" key="9">
    <source>
        <dbReference type="ARBA" id="ARBA00023180"/>
    </source>
</evidence>
<keyword evidence="12" id="KW-1185">Reference proteome</keyword>
<keyword evidence="6" id="KW-1133">Transmembrane helix</keyword>
<evidence type="ECO:0000313" key="13">
    <source>
        <dbReference type="RefSeq" id="XP_022716772.1"/>
    </source>
</evidence>
<gene>
    <name evidence="13" type="primary">LOC111275610</name>
</gene>
<evidence type="ECO:0000256" key="5">
    <source>
        <dbReference type="ARBA" id="ARBA00022737"/>
    </source>
</evidence>
<dbReference type="SUPFAM" id="SSF52058">
    <property type="entry name" value="L domain-like"/>
    <property type="match status" value="1"/>
</dbReference>